<evidence type="ECO:0000259" key="3">
    <source>
        <dbReference type="PROSITE" id="PS51186"/>
    </source>
</evidence>
<dbReference type="SUPFAM" id="SSF55729">
    <property type="entry name" value="Acyl-CoA N-acyltransferases (Nat)"/>
    <property type="match status" value="1"/>
</dbReference>
<dbReference type="Gene3D" id="3.40.630.30">
    <property type="match status" value="1"/>
</dbReference>
<dbReference type="CDD" id="cd04301">
    <property type="entry name" value="NAT_SF"/>
    <property type="match status" value="1"/>
</dbReference>
<keyword evidence="1 4" id="KW-0808">Transferase</keyword>
<dbReference type="EMBL" id="VXLC01000014">
    <property type="protein sequence ID" value="KAA8886237.1"/>
    <property type="molecule type" value="Genomic_DNA"/>
</dbReference>
<gene>
    <name evidence="4" type="ORF">F3087_27010</name>
</gene>
<dbReference type="InterPro" id="IPR050832">
    <property type="entry name" value="Bact_Acetyltransf"/>
</dbReference>
<dbReference type="GO" id="GO:0016747">
    <property type="term" value="F:acyltransferase activity, transferring groups other than amino-acyl groups"/>
    <property type="evidence" value="ECO:0007669"/>
    <property type="project" value="InterPro"/>
</dbReference>
<dbReference type="InterPro" id="IPR000182">
    <property type="entry name" value="GNAT_dom"/>
</dbReference>
<dbReference type="AlphaFoldDB" id="A0A5N0E9X7"/>
<dbReference type="InterPro" id="IPR016181">
    <property type="entry name" value="Acyl_CoA_acyltransferase"/>
</dbReference>
<dbReference type="RefSeq" id="WP_150404808.1">
    <property type="nucleotide sequence ID" value="NZ_VXLC01000014.1"/>
</dbReference>
<dbReference type="Pfam" id="PF00583">
    <property type="entry name" value="Acetyltransf_1"/>
    <property type="match status" value="1"/>
</dbReference>
<evidence type="ECO:0000313" key="5">
    <source>
        <dbReference type="Proteomes" id="UP000323876"/>
    </source>
</evidence>
<name>A0A5N0E9X7_9NOCA</name>
<comment type="caution">
    <text evidence="4">The sequence shown here is derived from an EMBL/GenBank/DDBJ whole genome shotgun (WGS) entry which is preliminary data.</text>
</comment>
<evidence type="ECO:0000313" key="4">
    <source>
        <dbReference type="EMBL" id="KAA8886237.1"/>
    </source>
</evidence>
<dbReference type="PROSITE" id="PS51186">
    <property type="entry name" value="GNAT"/>
    <property type="match status" value="1"/>
</dbReference>
<feature type="domain" description="N-acetyltransferase" evidence="3">
    <location>
        <begin position="5"/>
        <end position="157"/>
    </location>
</feature>
<keyword evidence="5" id="KW-1185">Reference proteome</keyword>
<organism evidence="4 5">
    <name type="scientific">Nocardia colli</name>
    <dbReference type="NCBI Taxonomy" id="2545717"/>
    <lineage>
        <taxon>Bacteria</taxon>
        <taxon>Bacillati</taxon>
        <taxon>Actinomycetota</taxon>
        <taxon>Actinomycetes</taxon>
        <taxon>Mycobacteriales</taxon>
        <taxon>Nocardiaceae</taxon>
        <taxon>Nocardia</taxon>
    </lineage>
</organism>
<evidence type="ECO:0000256" key="2">
    <source>
        <dbReference type="ARBA" id="ARBA00023315"/>
    </source>
</evidence>
<reference evidence="4 5" key="1">
    <citation type="submission" date="2019-09" db="EMBL/GenBank/DDBJ databases">
        <authorList>
            <person name="Wang X."/>
        </authorList>
    </citation>
    <scope>NUCLEOTIDE SEQUENCE [LARGE SCALE GENOMIC DNA]</scope>
    <source>
        <strain evidence="4 5">CICC 11023</strain>
    </source>
</reference>
<dbReference type="Proteomes" id="UP000323876">
    <property type="component" value="Unassembled WGS sequence"/>
</dbReference>
<dbReference type="PANTHER" id="PTHR43877">
    <property type="entry name" value="AMINOALKYLPHOSPHONATE N-ACETYLTRANSFERASE-RELATED-RELATED"/>
    <property type="match status" value="1"/>
</dbReference>
<keyword evidence="2" id="KW-0012">Acyltransferase</keyword>
<sequence length="192" mass="20790">MGNEIVIRPMAAADPEPIAAAFAALGWTTKPVEQYIGYLTEQAAGKRACVVACRGGTFAGYCTLLWTAAYEPFQTTGVPEIQDLNVVPQHRNRGIGTMLLDAVEELARQRCHVVGLGVGLYADYGPAQRLYVRRGYLPDGRGVCYRNRPVEPGATIRLDDDAVLMFTRDLSSPAPSRYVGLEPALTGECAGR</sequence>
<protein>
    <submittedName>
        <fullName evidence="4">GNAT family N-acetyltransferase</fullName>
    </submittedName>
</protein>
<accession>A0A5N0E9X7</accession>
<proteinExistence type="predicted"/>
<evidence type="ECO:0000256" key="1">
    <source>
        <dbReference type="ARBA" id="ARBA00022679"/>
    </source>
</evidence>
<dbReference type="OrthoDB" id="9805924at2"/>